<evidence type="ECO:0000256" key="7">
    <source>
        <dbReference type="ARBA" id="ARBA00022741"/>
    </source>
</evidence>
<proteinExistence type="inferred from homology"/>
<dbReference type="FunFam" id="1.10.510.10:FF:001023">
    <property type="entry name" value="Os07g0541700 protein"/>
    <property type="match status" value="1"/>
</dbReference>
<dbReference type="EMBL" id="KZ305045">
    <property type="protein sequence ID" value="PIA38174.1"/>
    <property type="molecule type" value="Genomic_DNA"/>
</dbReference>
<evidence type="ECO:0000256" key="14">
    <source>
        <dbReference type="ARBA" id="ARBA00048679"/>
    </source>
</evidence>
<dbReference type="InterPro" id="IPR045874">
    <property type="entry name" value="LRK10/LRL21-25-like"/>
</dbReference>
<evidence type="ECO:0000256" key="6">
    <source>
        <dbReference type="ARBA" id="ARBA00022729"/>
    </source>
</evidence>
<evidence type="ECO:0000256" key="11">
    <source>
        <dbReference type="ARBA" id="ARBA00023136"/>
    </source>
</evidence>
<keyword evidence="19" id="KW-1185">Reference proteome</keyword>
<keyword evidence="8" id="KW-0418">Kinase</keyword>
<dbReference type="GO" id="GO:0016020">
    <property type="term" value="C:membrane"/>
    <property type="evidence" value="ECO:0007669"/>
    <property type="project" value="UniProtKB-SubCell"/>
</dbReference>
<dbReference type="Gene3D" id="3.30.200.20">
    <property type="entry name" value="Phosphorylase Kinase, domain 1"/>
    <property type="match status" value="1"/>
</dbReference>
<feature type="binding site" evidence="15">
    <location>
        <position position="117"/>
    </location>
    <ligand>
        <name>ATP</name>
        <dbReference type="ChEBI" id="CHEBI:30616"/>
    </ligand>
</feature>
<dbReference type="GO" id="GO:0004674">
    <property type="term" value="F:protein serine/threonine kinase activity"/>
    <property type="evidence" value="ECO:0007669"/>
    <property type="project" value="UniProtKB-KW"/>
</dbReference>
<evidence type="ECO:0000256" key="10">
    <source>
        <dbReference type="ARBA" id="ARBA00022989"/>
    </source>
</evidence>
<dbReference type="SUPFAM" id="SSF56112">
    <property type="entry name" value="Protein kinase-like (PK-like)"/>
    <property type="match status" value="1"/>
</dbReference>
<dbReference type="InterPro" id="IPR017441">
    <property type="entry name" value="Protein_kinase_ATP_BS"/>
</dbReference>
<evidence type="ECO:0000256" key="5">
    <source>
        <dbReference type="ARBA" id="ARBA00022692"/>
    </source>
</evidence>
<evidence type="ECO:0000313" key="19">
    <source>
        <dbReference type="Proteomes" id="UP000230069"/>
    </source>
</evidence>
<keyword evidence="10" id="KW-1133">Transmembrane helix</keyword>
<name>A0A2G5D3S8_AQUCA</name>
<evidence type="ECO:0000256" key="3">
    <source>
        <dbReference type="ARBA" id="ARBA00022527"/>
    </source>
</evidence>
<keyword evidence="7 15" id="KW-0547">Nucleotide-binding</keyword>
<dbReference type="PROSITE" id="PS50011">
    <property type="entry name" value="PROTEIN_KINASE_DOM"/>
    <property type="match status" value="1"/>
</dbReference>
<keyword evidence="3 16" id="KW-0723">Serine/threonine-protein kinase</keyword>
<dbReference type="PANTHER" id="PTHR27009">
    <property type="entry name" value="RUST RESISTANCE KINASE LR10-RELATED"/>
    <property type="match status" value="1"/>
</dbReference>
<dbReference type="Gene3D" id="1.10.510.10">
    <property type="entry name" value="Transferase(Phosphotransferase) domain 1"/>
    <property type="match status" value="1"/>
</dbReference>
<dbReference type="InterPro" id="IPR008271">
    <property type="entry name" value="Ser/Thr_kinase_AS"/>
</dbReference>
<dbReference type="InterPro" id="IPR001245">
    <property type="entry name" value="Ser-Thr/Tyr_kinase_cat_dom"/>
</dbReference>
<dbReference type="Proteomes" id="UP000230069">
    <property type="component" value="Unassembled WGS sequence"/>
</dbReference>
<evidence type="ECO:0000259" key="17">
    <source>
        <dbReference type="PROSITE" id="PS50011"/>
    </source>
</evidence>
<evidence type="ECO:0000256" key="16">
    <source>
        <dbReference type="RuleBase" id="RU000304"/>
    </source>
</evidence>
<gene>
    <name evidence="18" type="ORF">AQUCO_02800078v1</name>
</gene>
<dbReference type="InterPro" id="IPR000719">
    <property type="entry name" value="Prot_kinase_dom"/>
</dbReference>
<dbReference type="PROSITE" id="PS00107">
    <property type="entry name" value="PROTEIN_KINASE_ATP"/>
    <property type="match status" value="1"/>
</dbReference>
<dbReference type="AlphaFoldDB" id="A0A2G5D3S8"/>
<evidence type="ECO:0000256" key="13">
    <source>
        <dbReference type="ARBA" id="ARBA00047899"/>
    </source>
</evidence>
<protein>
    <recommendedName>
        <fullName evidence="2">non-specific serine/threonine protein kinase</fullName>
        <ecNumber evidence="2">2.7.11.1</ecNumber>
    </recommendedName>
</protein>
<keyword evidence="11" id="KW-0472">Membrane</keyword>
<keyword evidence="5" id="KW-0812">Transmembrane</keyword>
<evidence type="ECO:0000256" key="4">
    <source>
        <dbReference type="ARBA" id="ARBA00022679"/>
    </source>
</evidence>
<evidence type="ECO:0000256" key="8">
    <source>
        <dbReference type="ARBA" id="ARBA00022777"/>
    </source>
</evidence>
<accession>A0A2G5D3S8</accession>
<comment type="subcellular location">
    <subcellularLocation>
        <location evidence="1">Membrane</location>
        <topology evidence="1">Single-pass type I membrane protein</topology>
    </subcellularLocation>
</comment>
<dbReference type="InParanoid" id="A0A2G5D3S8"/>
<dbReference type="EC" id="2.7.11.1" evidence="2"/>
<evidence type="ECO:0000256" key="1">
    <source>
        <dbReference type="ARBA" id="ARBA00004479"/>
    </source>
</evidence>
<evidence type="ECO:0000313" key="18">
    <source>
        <dbReference type="EMBL" id="PIA38174.1"/>
    </source>
</evidence>
<evidence type="ECO:0000256" key="9">
    <source>
        <dbReference type="ARBA" id="ARBA00022840"/>
    </source>
</evidence>
<comment type="catalytic activity">
    <reaction evidence="14">
        <text>L-seryl-[protein] + ATP = O-phospho-L-seryl-[protein] + ADP + H(+)</text>
        <dbReference type="Rhea" id="RHEA:17989"/>
        <dbReference type="Rhea" id="RHEA-COMP:9863"/>
        <dbReference type="Rhea" id="RHEA-COMP:11604"/>
        <dbReference type="ChEBI" id="CHEBI:15378"/>
        <dbReference type="ChEBI" id="CHEBI:29999"/>
        <dbReference type="ChEBI" id="CHEBI:30616"/>
        <dbReference type="ChEBI" id="CHEBI:83421"/>
        <dbReference type="ChEBI" id="CHEBI:456216"/>
        <dbReference type="EC" id="2.7.11.1"/>
    </reaction>
</comment>
<evidence type="ECO:0000256" key="15">
    <source>
        <dbReference type="PROSITE-ProRule" id="PRU10141"/>
    </source>
</evidence>
<dbReference type="OrthoDB" id="10261027at2759"/>
<dbReference type="SMART" id="SM00220">
    <property type="entry name" value="S_TKc"/>
    <property type="match status" value="1"/>
</dbReference>
<keyword evidence="9 15" id="KW-0067">ATP-binding</keyword>
<comment type="similarity">
    <text evidence="16">Belongs to the protein kinase superfamily.</text>
</comment>
<dbReference type="PROSITE" id="PS00108">
    <property type="entry name" value="PROTEIN_KINASE_ST"/>
    <property type="match status" value="1"/>
</dbReference>
<keyword evidence="12" id="KW-0325">Glycoprotein</keyword>
<dbReference type="Pfam" id="PF07714">
    <property type="entry name" value="PK_Tyr_Ser-Thr"/>
    <property type="match status" value="1"/>
</dbReference>
<comment type="catalytic activity">
    <reaction evidence="13">
        <text>L-threonyl-[protein] + ATP = O-phospho-L-threonyl-[protein] + ADP + H(+)</text>
        <dbReference type="Rhea" id="RHEA:46608"/>
        <dbReference type="Rhea" id="RHEA-COMP:11060"/>
        <dbReference type="Rhea" id="RHEA-COMP:11605"/>
        <dbReference type="ChEBI" id="CHEBI:15378"/>
        <dbReference type="ChEBI" id="CHEBI:30013"/>
        <dbReference type="ChEBI" id="CHEBI:30616"/>
        <dbReference type="ChEBI" id="CHEBI:61977"/>
        <dbReference type="ChEBI" id="CHEBI:456216"/>
        <dbReference type="EC" id="2.7.11.1"/>
    </reaction>
</comment>
<reference evidence="18 19" key="1">
    <citation type="submission" date="2017-09" db="EMBL/GenBank/DDBJ databases">
        <title>WGS assembly of Aquilegia coerulea Goldsmith.</title>
        <authorList>
            <person name="Hodges S."/>
            <person name="Kramer E."/>
            <person name="Nordborg M."/>
            <person name="Tomkins J."/>
            <person name="Borevitz J."/>
            <person name="Derieg N."/>
            <person name="Yan J."/>
            <person name="Mihaltcheva S."/>
            <person name="Hayes R.D."/>
            <person name="Rokhsar D."/>
        </authorList>
    </citation>
    <scope>NUCLEOTIDE SEQUENCE [LARGE SCALE GENOMIC DNA]</scope>
    <source>
        <strain evidence="19">cv. Goldsmith</strain>
    </source>
</reference>
<keyword evidence="4" id="KW-0808">Transferase</keyword>
<keyword evidence="6" id="KW-0732">Signal</keyword>
<sequence length="388" mass="44472">MAGWLQIVKDKEREVCEIEMKLRKLEKYRLPRPKSRERLKERIIRSITMVKALIKSKDEISLAMETFISEVATGKPTQFSEGQLKKYTSNFATEVGSGDFGVVFKGMFRNNVEIAVKVLHDSGIDNMEKQFKAEVNTMSRTSHRNLAKLYGYCFDAKMKALVYEYAENGSLDKILYDSHSNIAWEQLYDIATQTAKGLSYLHENCDEQIIHRDIKPGNVLLDSKFCPKITDFGLAKFYSTDKMQIELSNRSISGVRSYDAPELRSNKNVSCKCDVFSFGVMLFEILARKKCEGEHSVERYVWEKFDKGLLEEFITECGIISGEKDKENAKTLSIVALSCIEENPQDRPQMSEVVNFLMGVIKPSTPLNPYFNQDLWRFPQGTKLISEV</sequence>
<dbReference type="GO" id="GO:0005524">
    <property type="term" value="F:ATP binding"/>
    <property type="evidence" value="ECO:0007669"/>
    <property type="project" value="UniProtKB-UniRule"/>
</dbReference>
<dbReference type="InterPro" id="IPR011009">
    <property type="entry name" value="Kinase-like_dom_sf"/>
</dbReference>
<organism evidence="18 19">
    <name type="scientific">Aquilegia coerulea</name>
    <name type="common">Rocky mountain columbine</name>
    <dbReference type="NCBI Taxonomy" id="218851"/>
    <lineage>
        <taxon>Eukaryota</taxon>
        <taxon>Viridiplantae</taxon>
        <taxon>Streptophyta</taxon>
        <taxon>Embryophyta</taxon>
        <taxon>Tracheophyta</taxon>
        <taxon>Spermatophyta</taxon>
        <taxon>Magnoliopsida</taxon>
        <taxon>Ranunculales</taxon>
        <taxon>Ranunculaceae</taxon>
        <taxon>Thalictroideae</taxon>
        <taxon>Aquilegia</taxon>
    </lineage>
</organism>
<dbReference type="STRING" id="218851.A0A2G5D3S8"/>
<evidence type="ECO:0000256" key="2">
    <source>
        <dbReference type="ARBA" id="ARBA00012513"/>
    </source>
</evidence>
<feature type="domain" description="Protein kinase" evidence="17">
    <location>
        <begin position="89"/>
        <end position="371"/>
    </location>
</feature>
<evidence type="ECO:0000256" key="12">
    <source>
        <dbReference type="ARBA" id="ARBA00023180"/>
    </source>
</evidence>